<protein>
    <submittedName>
        <fullName evidence="1">Uncharacterized protein</fullName>
    </submittedName>
</protein>
<accession>A0ABD0J5K6</accession>
<proteinExistence type="predicted"/>
<dbReference type="Proteomes" id="UP001519460">
    <property type="component" value="Unassembled WGS sequence"/>
</dbReference>
<dbReference type="EMBL" id="JACVVK020000631">
    <property type="protein sequence ID" value="KAK7461638.1"/>
    <property type="molecule type" value="Genomic_DNA"/>
</dbReference>
<sequence length="142" mass="15526">MKVCVMCVLHGVDVSVMTTLALSKEIRSRCRAHVRMSTMLGMKFLLLNAAFPLLYGCAPSRTQGGILALQGGSEPVKDDNSSDRHLPLLCGKFSDRGTPPLVPNSWVRYRLVFDPLLKPQMNVDAMNANDGVVNVEQKSPLA</sequence>
<evidence type="ECO:0000313" key="2">
    <source>
        <dbReference type="Proteomes" id="UP001519460"/>
    </source>
</evidence>
<name>A0ABD0J5K6_9CAEN</name>
<organism evidence="1 2">
    <name type="scientific">Batillaria attramentaria</name>
    <dbReference type="NCBI Taxonomy" id="370345"/>
    <lineage>
        <taxon>Eukaryota</taxon>
        <taxon>Metazoa</taxon>
        <taxon>Spiralia</taxon>
        <taxon>Lophotrochozoa</taxon>
        <taxon>Mollusca</taxon>
        <taxon>Gastropoda</taxon>
        <taxon>Caenogastropoda</taxon>
        <taxon>Sorbeoconcha</taxon>
        <taxon>Cerithioidea</taxon>
        <taxon>Batillariidae</taxon>
        <taxon>Batillaria</taxon>
    </lineage>
</organism>
<evidence type="ECO:0000313" key="1">
    <source>
        <dbReference type="EMBL" id="KAK7461638.1"/>
    </source>
</evidence>
<reference evidence="1 2" key="1">
    <citation type="journal article" date="2023" name="Sci. Data">
        <title>Genome assembly of the Korean intertidal mud-creeper Batillaria attramentaria.</title>
        <authorList>
            <person name="Patra A.K."/>
            <person name="Ho P.T."/>
            <person name="Jun S."/>
            <person name="Lee S.J."/>
            <person name="Kim Y."/>
            <person name="Won Y.J."/>
        </authorList>
    </citation>
    <scope>NUCLEOTIDE SEQUENCE [LARGE SCALE GENOMIC DNA]</scope>
    <source>
        <strain evidence="1">Wonlab-2016</strain>
    </source>
</reference>
<comment type="caution">
    <text evidence="1">The sequence shown here is derived from an EMBL/GenBank/DDBJ whole genome shotgun (WGS) entry which is preliminary data.</text>
</comment>
<gene>
    <name evidence="1" type="ORF">BaRGS_00038615</name>
</gene>
<keyword evidence="2" id="KW-1185">Reference proteome</keyword>
<dbReference type="AlphaFoldDB" id="A0ABD0J5K6"/>